<dbReference type="Proteomes" id="UP001501470">
    <property type="component" value="Unassembled WGS sequence"/>
</dbReference>
<dbReference type="InterPro" id="IPR036520">
    <property type="entry name" value="UPF0759_sf"/>
</dbReference>
<accession>A0ABN2CXK5</accession>
<dbReference type="PANTHER" id="PTHR30348">
    <property type="entry name" value="UNCHARACTERIZED PROTEIN YECE"/>
    <property type="match status" value="1"/>
</dbReference>
<gene>
    <name evidence="1" type="ORF">GCM10009827_103200</name>
</gene>
<dbReference type="Gene3D" id="3.20.20.410">
    <property type="entry name" value="Protein of unknown function UPF0759"/>
    <property type="match status" value="1"/>
</dbReference>
<dbReference type="SUPFAM" id="SSF117396">
    <property type="entry name" value="TM1631-like"/>
    <property type="match status" value="1"/>
</dbReference>
<dbReference type="Pfam" id="PF01904">
    <property type="entry name" value="DUF72"/>
    <property type="match status" value="1"/>
</dbReference>
<protein>
    <submittedName>
        <fullName evidence="1">DUF72 domain-containing protein</fullName>
    </submittedName>
</protein>
<evidence type="ECO:0000313" key="2">
    <source>
        <dbReference type="Proteomes" id="UP001501470"/>
    </source>
</evidence>
<dbReference type="RefSeq" id="WP_344512861.1">
    <property type="nucleotide sequence ID" value="NZ_BAAAQD010000035.1"/>
</dbReference>
<dbReference type="InterPro" id="IPR002763">
    <property type="entry name" value="DUF72"/>
</dbReference>
<dbReference type="PANTHER" id="PTHR30348:SF4">
    <property type="entry name" value="DUF72 DOMAIN-CONTAINING PROTEIN"/>
    <property type="match status" value="1"/>
</dbReference>
<comment type="caution">
    <text evidence="1">The sequence shown here is derived from an EMBL/GenBank/DDBJ whole genome shotgun (WGS) entry which is preliminary data.</text>
</comment>
<evidence type="ECO:0000313" key="1">
    <source>
        <dbReference type="EMBL" id="GAA1564985.1"/>
    </source>
</evidence>
<keyword evidence="2" id="KW-1185">Reference proteome</keyword>
<sequence>MMLIGTSGWQYRDWKGRLYPAGLPQRCWLEHYATTFGTVEVNNAFYRLPERSTFEAWRERTPDDFVVAVKASRYLTHVRRLRDPEEPVRRLMDRAGGLGGKLGPVLLQLPPTMRLDVAALDATLAAFPAGVRVAVEPRHETWWVDEVRQVLDARGAALCWADRHSRPVTPLWTTGGWCYLRLHEGRAAPWPRYGRSALDTWAGRLADSCADSYVYFNNDPGGAAVEDAVTFAHLARRRGQDTTRAGDLAGHGR</sequence>
<name>A0ABN2CXK5_9ACTN</name>
<organism evidence="1 2">
    <name type="scientific">Dactylosporangium maewongense</name>
    <dbReference type="NCBI Taxonomy" id="634393"/>
    <lineage>
        <taxon>Bacteria</taxon>
        <taxon>Bacillati</taxon>
        <taxon>Actinomycetota</taxon>
        <taxon>Actinomycetes</taxon>
        <taxon>Micromonosporales</taxon>
        <taxon>Micromonosporaceae</taxon>
        <taxon>Dactylosporangium</taxon>
    </lineage>
</organism>
<dbReference type="EMBL" id="BAAAQD010000035">
    <property type="protein sequence ID" value="GAA1564985.1"/>
    <property type="molecule type" value="Genomic_DNA"/>
</dbReference>
<proteinExistence type="predicted"/>
<reference evidence="1 2" key="1">
    <citation type="journal article" date="2019" name="Int. J. Syst. Evol. Microbiol.">
        <title>The Global Catalogue of Microorganisms (GCM) 10K type strain sequencing project: providing services to taxonomists for standard genome sequencing and annotation.</title>
        <authorList>
            <consortium name="The Broad Institute Genomics Platform"/>
            <consortium name="The Broad Institute Genome Sequencing Center for Infectious Disease"/>
            <person name="Wu L."/>
            <person name="Ma J."/>
        </authorList>
    </citation>
    <scope>NUCLEOTIDE SEQUENCE [LARGE SCALE GENOMIC DNA]</scope>
    <source>
        <strain evidence="1 2">JCM 15933</strain>
    </source>
</reference>